<feature type="transmembrane region" description="Helical" evidence="1">
    <location>
        <begin position="21"/>
        <end position="39"/>
    </location>
</feature>
<feature type="transmembrane region" description="Helical" evidence="1">
    <location>
        <begin position="994"/>
        <end position="1013"/>
    </location>
</feature>
<evidence type="ECO:0000313" key="3">
    <source>
        <dbReference type="EMBL" id="AHI23761.1"/>
    </source>
</evidence>
<evidence type="ECO:0000313" key="4">
    <source>
        <dbReference type="Proteomes" id="UP000019222"/>
    </source>
</evidence>
<keyword evidence="1" id="KW-0472">Membrane</keyword>
<feature type="transmembrane region" description="Helical" evidence="1">
    <location>
        <begin position="181"/>
        <end position="213"/>
    </location>
</feature>
<dbReference type="Pfam" id="PF11847">
    <property type="entry name" value="GT-C_AftD"/>
    <property type="match status" value="1"/>
</dbReference>
<evidence type="ECO:0000259" key="2">
    <source>
        <dbReference type="Pfam" id="PF11847"/>
    </source>
</evidence>
<evidence type="ECO:0000256" key="1">
    <source>
        <dbReference type="SAM" id="Phobius"/>
    </source>
</evidence>
<sequence length="1065" mass="112052">MPAQLSRLGVIGRKGSHFLRGNGAVHLLGWLALCLIFFLQSPGLTAADTKLDLVADPTKFLHDALSAYTDTFTLGQLQNQAYGYLFPQGFFFLLAGPLPDWVAQRLWWTLVCGIGFSGFLALSRRLGVGTPVFQVVAASLYALSPHTLTTLGAISSETWPAMLAPWILLPFLGPKVGRAQVAASVIGVACLGAVNATATLAACVPAGVALLFYRRFKALAAWLGGCLLVSSWWIVPLVVLARYSSPFTDYIESAGVTTRWLNLAEILRGTTSWAPFVDSERIAGNALVTSPYFVVATLIVAGAGLVGLGKSFPRHAFFVALLGIGIFILGGAHLATTFLDGTGSALRNVHKFDLLVRLPLAVGLAALGPSIASIASASKKATAVALCIVFAVGATAPVFNRVLPQGAYQQIPDYWKQAAEFINANAVNTRTLILPSSSFARQTWGWTRDEPAQALLDVPWAVRDAIPLVDPEAIRGLDGLTERPTEDNLTRMGIGAIIVRHDLSGNDVSTASYFPEADVQSFGDVDVVLLNPKLSMLMTQQVNLPTVAGGGEILSLLGAGSYQLVGGDADIVTDTPALVARNYGTLGSVSAPLASTSEGKDVLNPVKDYPSVGPMSVVSEVGHVSASSSASDATSFGGSVPSESITAAVDGNDQTAWYPTPGTQQGQWIEVTPDQFPARTITIETTGDTVELEVSAGQAHVSAVAAPREPLTLTVPGDGNSPVRITLGASKYRVGISEVSFAEGTVSRVLTVPDTSPNVSEFLFQRVLSGEKEIVRSFTAPRDMTVSVSPSECFREVLIDDHSYRCGDDVQLAQGRHTLRTLAQSIKLTVPGFADAGTPNDVLTLGDDGQVKVDASDRDRLLVTTRSVNSGLRGYIETSSGEVALEPRTVNAGSQAFVVPAGTSGSFRMTFAGNRPYRWGLLVGAVVGFLTVAVCLLLVDATRRRPSAEGELHPDSGPEEVVAWLLVALGCVASIGWPAVIVALAMWAIHRFTIIPRALMTSALAVTAAMWLARAPWPSAHYAGGSLLLGLVCAGALLGATLPRAWLARNAATIPETSGPGAPAA</sequence>
<proteinExistence type="predicted"/>
<feature type="transmembrane region" description="Helical" evidence="1">
    <location>
        <begin position="919"/>
        <end position="941"/>
    </location>
</feature>
<dbReference type="GO" id="GO:0016740">
    <property type="term" value="F:transferase activity"/>
    <property type="evidence" value="ECO:0007669"/>
    <property type="project" value="InterPro"/>
</dbReference>
<dbReference type="HOGENOM" id="CLU_003192_1_0_11"/>
<accession>W5Y3C3</accession>
<feature type="domain" description="Alpha-(1-&gt;3)-arabinofuranosyltransferase N-terminal GT-C" evidence="2">
    <location>
        <begin position="33"/>
        <end position="511"/>
    </location>
</feature>
<dbReference type="PATRIC" id="fig|1224164.3.peg.2405"/>
<feature type="transmembrane region" description="Helical" evidence="1">
    <location>
        <begin position="315"/>
        <end position="334"/>
    </location>
</feature>
<feature type="transmembrane region" description="Helical" evidence="1">
    <location>
        <begin position="381"/>
        <end position="399"/>
    </location>
</feature>
<dbReference type="AlphaFoldDB" id="W5Y3C3"/>
<gene>
    <name evidence="3" type="ORF">B843_11925</name>
</gene>
<keyword evidence="1" id="KW-0812">Transmembrane</keyword>
<dbReference type="eggNOG" id="COG4981">
    <property type="taxonomic scope" value="Bacteria"/>
</dbReference>
<dbReference type="Proteomes" id="UP000019222">
    <property type="component" value="Chromosome"/>
</dbReference>
<keyword evidence="4" id="KW-1185">Reference proteome</keyword>
<reference evidence="3 4" key="1">
    <citation type="submission" date="2013-02" db="EMBL/GenBank/DDBJ databases">
        <title>The complete genome sequence of Corynebacterium vitaeruminis DSM 20294.</title>
        <authorList>
            <person name="Ruckert C."/>
            <person name="Albersmeier A."/>
            <person name="Kalinowski J."/>
        </authorList>
    </citation>
    <scope>NUCLEOTIDE SEQUENCE [LARGE SCALE GENOMIC DNA]</scope>
    <source>
        <strain evidence="4">ATCC 10234</strain>
    </source>
</reference>
<feature type="transmembrane region" description="Helical" evidence="1">
    <location>
        <begin position="1019"/>
        <end position="1040"/>
    </location>
</feature>
<dbReference type="InterPro" id="IPR021798">
    <property type="entry name" value="AftD_N"/>
</dbReference>
<dbReference type="EMBL" id="CP004353">
    <property type="protein sequence ID" value="AHI23761.1"/>
    <property type="molecule type" value="Genomic_DNA"/>
</dbReference>
<name>W5Y3C3_9CORY</name>
<feature type="transmembrane region" description="Helical" evidence="1">
    <location>
        <begin position="354"/>
        <end position="375"/>
    </location>
</feature>
<dbReference type="KEGG" id="cvt:B843_11925"/>
<feature type="transmembrane region" description="Helical" evidence="1">
    <location>
        <begin position="106"/>
        <end position="127"/>
    </location>
</feature>
<dbReference type="STRING" id="1224164.B843_11925"/>
<protein>
    <recommendedName>
        <fullName evidence="2">Alpha-(1-&gt;3)-arabinofuranosyltransferase N-terminal GT-C domain-containing protein</fullName>
    </recommendedName>
</protein>
<feature type="transmembrane region" description="Helical" evidence="1">
    <location>
        <begin position="291"/>
        <end position="309"/>
    </location>
</feature>
<feature type="transmembrane region" description="Helical" evidence="1">
    <location>
        <begin position="219"/>
        <end position="241"/>
    </location>
</feature>
<keyword evidence="1" id="KW-1133">Transmembrane helix</keyword>
<feature type="transmembrane region" description="Helical" evidence="1">
    <location>
        <begin position="961"/>
        <end position="987"/>
    </location>
</feature>
<organism evidence="3 4">
    <name type="scientific">Corynebacterium vitaeruminis DSM 20294</name>
    <dbReference type="NCBI Taxonomy" id="1224164"/>
    <lineage>
        <taxon>Bacteria</taxon>
        <taxon>Bacillati</taxon>
        <taxon>Actinomycetota</taxon>
        <taxon>Actinomycetes</taxon>
        <taxon>Mycobacteriales</taxon>
        <taxon>Corynebacteriaceae</taxon>
        <taxon>Corynebacterium</taxon>
    </lineage>
</organism>